<dbReference type="Pfam" id="PF00392">
    <property type="entry name" value="GntR"/>
    <property type="match status" value="1"/>
</dbReference>
<dbReference type="PRINTS" id="PR00035">
    <property type="entry name" value="HTHGNTR"/>
</dbReference>
<accession>A0A917I2F2</accession>
<dbReference type="InterPro" id="IPR036390">
    <property type="entry name" value="WH_DNA-bd_sf"/>
</dbReference>
<dbReference type="EMBL" id="BMES01000001">
    <property type="protein sequence ID" value="GGH06921.1"/>
    <property type="molecule type" value="Genomic_DNA"/>
</dbReference>
<reference evidence="6" key="1">
    <citation type="journal article" date="2014" name="Int. J. Syst. Evol. Microbiol.">
        <title>Complete genome sequence of Corynebacterium casei LMG S-19264T (=DSM 44701T), isolated from a smear-ripened cheese.</title>
        <authorList>
            <consortium name="US DOE Joint Genome Institute (JGI-PGF)"/>
            <person name="Walter F."/>
            <person name="Albersmeier A."/>
            <person name="Kalinowski J."/>
            <person name="Ruckert C."/>
        </authorList>
    </citation>
    <scope>NUCLEOTIDE SEQUENCE</scope>
    <source>
        <strain evidence="6">CGMCC 1.12214</strain>
    </source>
</reference>
<keyword evidence="7" id="KW-1185">Reference proteome</keyword>
<dbReference type="InterPro" id="IPR050679">
    <property type="entry name" value="Bact_HTH_transcr_reg"/>
</dbReference>
<organism evidence="6 7">
    <name type="scientific">Alsobacter metallidurans</name>
    <dbReference type="NCBI Taxonomy" id="340221"/>
    <lineage>
        <taxon>Bacteria</taxon>
        <taxon>Pseudomonadati</taxon>
        <taxon>Pseudomonadota</taxon>
        <taxon>Alphaproteobacteria</taxon>
        <taxon>Hyphomicrobiales</taxon>
        <taxon>Alsobacteraceae</taxon>
        <taxon>Alsobacter</taxon>
    </lineage>
</organism>
<evidence type="ECO:0000256" key="1">
    <source>
        <dbReference type="ARBA" id="ARBA00023015"/>
    </source>
</evidence>
<dbReference type="PANTHER" id="PTHR44846:SF16">
    <property type="entry name" value="TRANSCRIPTIONAL REGULATOR PHNF-RELATED"/>
    <property type="match status" value="1"/>
</dbReference>
<evidence type="ECO:0000256" key="4">
    <source>
        <dbReference type="NCBIfam" id="TIGR02018"/>
    </source>
</evidence>
<dbReference type="PANTHER" id="PTHR44846">
    <property type="entry name" value="MANNOSYL-D-GLYCERATE TRANSPORT/METABOLISM SYSTEM REPRESSOR MNGR-RELATED"/>
    <property type="match status" value="1"/>
</dbReference>
<name>A0A917I2F2_9HYPH</name>
<feature type="domain" description="HTH gntR-type" evidence="5">
    <location>
        <begin position="14"/>
        <end position="82"/>
    </location>
</feature>
<dbReference type="GO" id="GO:0003677">
    <property type="term" value="F:DNA binding"/>
    <property type="evidence" value="ECO:0007669"/>
    <property type="project" value="UniProtKB-UniRule"/>
</dbReference>
<dbReference type="Pfam" id="PF07702">
    <property type="entry name" value="UTRA"/>
    <property type="match status" value="1"/>
</dbReference>
<dbReference type="CDD" id="cd07377">
    <property type="entry name" value="WHTH_GntR"/>
    <property type="match status" value="1"/>
</dbReference>
<keyword evidence="1" id="KW-0805">Transcription regulation</keyword>
<dbReference type="InterPro" id="IPR028978">
    <property type="entry name" value="Chorismate_lyase_/UTRA_dom_sf"/>
</dbReference>
<evidence type="ECO:0000259" key="5">
    <source>
        <dbReference type="PROSITE" id="PS50949"/>
    </source>
</evidence>
<dbReference type="InterPro" id="IPR010248">
    <property type="entry name" value="His_ut_repres"/>
</dbReference>
<dbReference type="GO" id="GO:0006547">
    <property type="term" value="P:L-histidine metabolic process"/>
    <property type="evidence" value="ECO:0007669"/>
    <property type="project" value="UniProtKB-UniRule"/>
</dbReference>
<proteinExistence type="predicted"/>
<protein>
    <recommendedName>
        <fullName evidence="4">Histidine utilization repressor</fullName>
    </recommendedName>
</protein>
<dbReference type="GO" id="GO:0045892">
    <property type="term" value="P:negative regulation of DNA-templated transcription"/>
    <property type="evidence" value="ECO:0007669"/>
    <property type="project" value="UniProtKB-UniRule"/>
</dbReference>
<reference evidence="6" key="2">
    <citation type="submission" date="2020-09" db="EMBL/GenBank/DDBJ databases">
        <authorList>
            <person name="Sun Q."/>
            <person name="Zhou Y."/>
        </authorList>
    </citation>
    <scope>NUCLEOTIDE SEQUENCE</scope>
    <source>
        <strain evidence="6">CGMCC 1.12214</strain>
    </source>
</reference>
<dbReference type="Gene3D" id="3.40.1410.10">
    <property type="entry name" value="Chorismate lyase-like"/>
    <property type="match status" value="1"/>
</dbReference>
<evidence type="ECO:0000313" key="6">
    <source>
        <dbReference type="EMBL" id="GGH06921.1"/>
    </source>
</evidence>
<dbReference type="SUPFAM" id="SSF46785">
    <property type="entry name" value="Winged helix' DNA-binding domain"/>
    <property type="match status" value="1"/>
</dbReference>
<dbReference type="GO" id="GO:0003700">
    <property type="term" value="F:DNA-binding transcription factor activity"/>
    <property type="evidence" value="ECO:0007669"/>
    <property type="project" value="UniProtKB-UniRule"/>
</dbReference>
<comment type="caution">
    <text evidence="6">The sequence shown here is derived from an EMBL/GenBank/DDBJ whole genome shotgun (WGS) entry which is preliminary data.</text>
</comment>
<dbReference type="NCBIfam" id="TIGR02018">
    <property type="entry name" value="his_ut_repres"/>
    <property type="match status" value="1"/>
</dbReference>
<dbReference type="Proteomes" id="UP000603912">
    <property type="component" value="Unassembled WGS sequence"/>
</dbReference>
<dbReference type="FunFam" id="1.10.10.10:FF:000079">
    <property type="entry name" value="GntR family transcriptional regulator"/>
    <property type="match status" value="1"/>
</dbReference>
<dbReference type="InterPro" id="IPR036388">
    <property type="entry name" value="WH-like_DNA-bd_sf"/>
</dbReference>
<dbReference type="AlphaFoldDB" id="A0A917I2F2"/>
<dbReference type="PROSITE" id="PS50949">
    <property type="entry name" value="HTH_GNTR"/>
    <property type="match status" value="1"/>
</dbReference>
<sequence>MPHRLQRATAEENIPRYAEIRRALEGAIMSGAWPPGHRVPSEHELMAQFDCSRMTVNKALSGLAEAGLVIRKRRSGSFVATPASEQTVLEIHDIQKEVLASGREYRFEIVARRRGKATAAEAELLGVKAGAPLLALSVRHFAGGKPFAAERRLINLARVPEAEGESFAQAPPGSWLLARIPWTEAEHQISAANLDDDTAGLLSMAPGAAALVVERRTWQGGVPITCVTLFYPGDRHRLIGRFAPPAGRS</sequence>
<gene>
    <name evidence="6" type="ORF">GCM10007036_01450</name>
</gene>
<keyword evidence="2" id="KW-0238">DNA-binding</keyword>
<dbReference type="RefSeq" id="WP_188515828.1">
    <property type="nucleotide sequence ID" value="NZ_BMES01000001.1"/>
</dbReference>
<dbReference type="InterPro" id="IPR011663">
    <property type="entry name" value="UTRA"/>
</dbReference>
<evidence type="ECO:0000256" key="3">
    <source>
        <dbReference type="ARBA" id="ARBA00023163"/>
    </source>
</evidence>
<keyword evidence="3" id="KW-0804">Transcription</keyword>
<evidence type="ECO:0000313" key="7">
    <source>
        <dbReference type="Proteomes" id="UP000603912"/>
    </source>
</evidence>
<evidence type="ECO:0000256" key="2">
    <source>
        <dbReference type="ARBA" id="ARBA00023125"/>
    </source>
</evidence>
<dbReference type="Gene3D" id="1.10.10.10">
    <property type="entry name" value="Winged helix-like DNA-binding domain superfamily/Winged helix DNA-binding domain"/>
    <property type="match status" value="1"/>
</dbReference>
<dbReference type="SUPFAM" id="SSF64288">
    <property type="entry name" value="Chorismate lyase-like"/>
    <property type="match status" value="1"/>
</dbReference>
<dbReference type="SMART" id="SM00866">
    <property type="entry name" value="UTRA"/>
    <property type="match status" value="1"/>
</dbReference>
<dbReference type="SMART" id="SM00345">
    <property type="entry name" value="HTH_GNTR"/>
    <property type="match status" value="1"/>
</dbReference>
<dbReference type="InterPro" id="IPR000524">
    <property type="entry name" value="Tscrpt_reg_HTH_GntR"/>
</dbReference>